<evidence type="ECO:0000313" key="1">
    <source>
        <dbReference type="EMBL" id="AGX41931.1"/>
    </source>
</evidence>
<dbReference type="PATRIC" id="fig|1345695.10.peg.732"/>
<dbReference type="NCBIfam" id="TIGR01784">
    <property type="entry name" value="T_den_put_tspse"/>
    <property type="match status" value="1"/>
</dbReference>
<dbReference type="KEGG" id="csb:CLSA_c09200"/>
<dbReference type="PANTHER" id="PTHR41317">
    <property type="entry name" value="PD-(D_E)XK NUCLEASE FAMILY TRANSPOSASE"/>
    <property type="match status" value="1"/>
</dbReference>
<name>U5MQK3_CLOSA</name>
<keyword evidence="2" id="KW-1185">Reference proteome</keyword>
<proteinExistence type="predicted"/>
<reference evidence="1 2" key="1">
    <citation type="journal article" date="2013" name="Genome Announc.">
        <title>Complete Genome Sequence of the Solvent Producer Clostridium saccharobutylicum NCP262 (DSM 13864).</title>
        <authorList>
            <person name="Poehlein A."/>
            <person name="Hartwich K."/>
            <person name="Krabben P."/>
            <person name="Ehrenreich A."/>
            <person name="Liebl W."/>
            <person name="Durre P."/>
            <person name="Gottschalk G."/>
            <person name="Daniel R."/>
        </authorList>
    </citation>
    <scope>NUCLEOTIDE SEQUENCE [LARGE SCALE GENOMIC DNA]</scope>
    <source>
        <strain evidence="1">DSM 13864</strain>
    </source>
</reference>
<dbReference type="Proteomes" id="UP000017118">
    <property type="component" value="Chromosome"/>
</dbReference>
<dbReference type="OrthoDB" id="2973070at2"/>
<dbReference type="EMBL" id="CP006721">
    <property type="protein sequence ID" value="AGX41931.1"/>
    <property type="molecule type" value="Genomic_DNA"/>
</dbReference>
<dbReference type="AlphaFoldDB" id="U5MQK3"/>
<protein>
    <recommendedName>
        <fullName evidence="3">Transposase</fullName>
    </recommendedName>
</protein>
<dbReference type="Pfam" id="PF12784">
    <property type="entry name" value="PDDEXK_2"/>
    <property type="match status" value="1"/>
</dbReference>
<accession>U5MQK3</accession>
<dbReference type="HOGENOM" id="CLU_057504_0_1_9"/>
<sequence>MPKKKNNDNFIMSPKIDFVFKLLFGDERNKDLLISFLSAVLDLPESEFIGIEILNTELFREFKEDKKGILDVRAKTKNGKQIDIEIQVLPTEFMPERTLFYWSKMYTAQVKPGDTYDKLKKCITINIVDFKCTPLKKIHSSYHLVEDETSYKLTDILEIHFLEIPKLFDEDILTDEEDPIVQWMEFLDGKSKGVMEMLAKKNESIKKAYSLLQIISKDEKARMIYEAREAELRDQLTRIKCAEEKGANEKSIKIAQNLLRMGLSVQQVASAAEIEIDEVEMIKEDLMN</sequence>
<dbReference type="PANTHER" id="PTHR41317:SF1">
    <property type="entry name" value="PD-(D_E)XK NUCLEASE FAMILY TRANSPOSASE"/>
    <property type="match status" value="1"/>
</dbReference>
<gene>
    <name evidence="1" type="ORF">CLSA_c09200</name>
</gene>
<evidence type="ECO:0008006" key="3">
    <source>
        <dbReference type="Google" id="ProtNLM"/>
    </source>
</evidence>
<dbReference type="InterPro" id="IPR010106">
    <property type="entry name" value="RpnA"/>
</dbReference>
<dbReference type="eggNOG" id="COG5464">
    <property type="taxonomic scope" value="Bacteria"/>
</dbReference>
<dbReference type="RefSeq" id="WP_022744217.1">
    <property type="nucleotide sequence ID" value="NC_022571.1"/>
</dbReference>
<organism evidence="1 2">
    <name type="scientific">Clostridium saccharobutylicum DSM 13864</name>
    <dbReference type="NCBI Taxonomy" id="1345695"/>
    <lineage>
        <taxon>Bacteria</taxon>
        <taxon>Bacillati</taxon>
        <taxon>Bacillota</taxon>
        <taxon>Clostridia</taxon>
        <taxon>Eubacteriales</taxon>
        <taxon>Clostridiaceae</taxon>
        <taxon>Clostridium</taxon>
    </lineage>
</organism>
<dbReference type="GeneID" id="55473451"/>
<evidence type="ECO:0000313" key="2">
    <source>
        <dbReference type="Proteomes" id="UP000017118"/>
    </source>
</evidence>